<gene>
    <name evidence="1" type="ORF">LTR24_001189</name>
</gene>
<sequence>MAGRAMKQSKPRANGQKDHIRLMGSIREQFEKERLEVDEVLRLYEARARRANMWRDQYTYLGNTQPLKYVYEEGQTMVESLERSADKSVVTATVKYVKDWAHKRMTSLVVDDLSELQHVTPRKQMEAKEKEVYEATVETEEVGRNNIEGFQIQIDHSD</sequence>
<accession>A0ABR0KLN9</accession>
<comment type="caution">
    <text evidence="1">The sequence shown here is derived from an EMBL/GenBank/DDBJ whole genome shotgun (WGS) entry which is preliminary data.</text>
</comment>
<evidence type="ECO:0000313" key="1">
    <source>
        <dbReference type="EMBL" id="KAK5100124.1"/>
    </source>
</evidence>
<protein>
    <submittedName>
        <fullName evidence="1">Uncharacterized protein</fullName>
    </submittedName>
</protein>
<reference evidence="1 2" key="1">
    <citation type="submission" date="2023-08" db="EMBL/GenBank/DDBJ databases">
        <title>Black Yeasts Isolated from many extreme environments.</title>
        <authorList>
            <person name="Coleine C."/>
            <person name="Stajich J.E."/>
            <person name="Selbmann L."/>
        </authorList>
    </citation>
    <scope>NUCLEOTIDE SEQUENCE [LARGE SCALE GENOMIC DNA]</scope>
    <source>
        <strain evidence="1 2">CCFEE 5885</strain>
    </source>
</reference>
<keyword evidence="2" id="KW-1185">Reference proteome</keyword>
<evidence type="ECO:0000313" key="2">
    <source>
        <dbReference type="Proteomes" id="UP001345013"/>
    </source>
</evidence>
<dbReference type="Proteomes" id="UP001345013">
    <property type="component" value="Unassembled WGS sequence"/>
</dbReference>
<organism evidence="1 2">
    <name type="scientific">Lithohypha guttulata</name>
    <dbReference type="NCBI Taxonomy" id="1690604"/>
    <lineage>
        <taxon>Eukaryota</taxon>
        <taxon>Fungi</taxon>
        <taxon>Dikarya</taxon>
        <taxon>Ascomycota</taxon>
        <taxon>Pezizomycotina</taxon>
        <taxon>Eurotiomycetes</taxon>
        <taxon>Chaetothyriomycetidae</taxon>
        <taxon>Chaetothyriales</taxon>
        <taxon>Trichomeriaceae</taxon>
        <taxon>Lithohypha</taxon>
    </lineage>
</organism>
<proteinExistence type="predicted"/>
<dbReference type="EMBL" id="JAVRRG010000008">
    <property type="protein sequence ID" value="KAK5100124.1"/>
    <property type="molecule type" value="Genomic_DNA"/>
</dbReference>
<name>A0ABR0KLN9_9EURO</name>